<keyword evidence="10 12" id="KW-0486">Methionine biosynthesis</keyword>
<dbReference type="GO" id="GO:0005829">
    <property type="term" value="C:cytosol"/>
    <property type="evidence" value="ECO:0007669"/>
    <property type="project" value="TreeGrafter"/>
</dbReference>
<evidence type="ECO:0000256" key="6">
    <source>
        <dbReference type="ARBA" id="ARBA00022801"/>
    </source>
</evidence>
<dbReference type="Pfam" id="PF00763">
    <property type="entry name" value="THF_DHG_CYH"/>
    <property type="match status" value="1"/>
</dbReference>
<gene>
    <name evidence="12" type="primary">folD</name>
    <name evidence="15" type="ORF">BCUN_0319</name>
</gene>
<feature type="binding site" evidence="12">
    <location>
        <begin position="180"/>
        <end position="182"/>
    </location>
    <ligand>
        <name>NADP(+)</name>
        <dbReference type="ChEBI" id="CHEBI:58349"/>
    </ligand>
</feature>
<dbReference type="EC" id="1.5.1.5" evidence="12"/>
<keyword evidence="9 12" id="KW-0368">Histidine biosynthesis</keyword>
<dbReference type="Gene3D" id="3.40.50.10860">
    <property type="entry name" value="Leucine Dehydrogenase, chain A, domain 1"/>
    <property type="match status" value="1"/>
</dbReference>
<keyword evidence="8 12" id="KW-0560">Oxidoreductase</keyword>
<dbReference type="InterPro" id="IPR020631">
    <property type="entry name" value="THF_DH/CycHdrlase_NAD-bd_dom"/>
</dbReference>
<dbReference type="FunFam" id="3.40.50.10860:FF:000005">
    <property type="entry name" value="C-1-tetrahydrofolate synthase, cytoplasmic, putative"/>
    <property type="match status" value="1"/>
</dbReference>
<keyword evidence="5 12" id="KW-0658">Purine biosynthesis</keyword>
<evidence type="ECO:0000313" key="15">
    <source>
        <dbReference type="EMBL" id="KFI65824.1"/>
    </source>
</evidence>
<dbReference type="EMBL" id="JGYV01000001">
    <property type="protein sequence ID" value="KFI65824.1"/>
    <property type="molecule type" value="Genomic_DNA"/>
</dbReference>
<evidence type="ECO:0000256" key="5">
    <source>
        <dbReference type="ARBA" id="ARBA00022755"/>
    </source>
</evidence>
<dbReference type="SUPFAM" id="SSF51735">
    <property type="entry name" value="NAD(P)-binding Rossmann-fold domains"/>
    <property type="match status" value="1"/>
</dbReference>
<dbReference type="PANTHER" id="PTHR48099:SF5">
    <property type="entry name" value="C-1-TETRAHYDROFOLATE SYNTHASE, CYTOPLASMIC"/>
    <property type="match status" value="1"/>
</dbReference>
<evidence type="ECO:0000313" key="16">
    <source>
        <dbReference type="Proteomes" id="UP000029067"/>
    </source>
</evidence>
<evidence type="ECO:0000256" key="10">
    <source>
        <dbReference type="ARBA" id="ARBA00023167"/>
    </source>
</evidence>
<dbReference type="PANTHER" id="PTHR48099">
    <property type="entry name" value="C-1-TETRAHYDROFOLATE SYNTHASE, CYTOPLASMIC-RELATED"/>
    <property type="match status" value="1"/>
</dbReference>
<evidence type="ECO:0000256" key="3">
    <source>
        <dbReference type="ARBA" id="ARBA00022563"/>
    </source>
</evidence>
<protein>
    <recommendedName>
        <fullName evidence="12">Bifunctional protein FolD</fullName>
    </recommendedName>
    <domain>
        <recommendedName>
            <fullName evidence="12">Methylenetetrahydrofolate dehydrogenase</fullName>
            <ecNumber evidence="12">1.5.1.5</ecNumber>
        </recommendedName>
    </domain>
    <domain>
        <recommendedName>
            <fullName evidence="12">Methenyltetrahydrofolate cyclohydrolase</fullName>
            <ecNumber evidence="12">3.5.4.9</ecNumber>
        </recommendedName>
    </domain>
</protein>
<name>A0A087B474_9BIFI</name>
<evidence type="ECO:0000256" key="4">
    <source>
        <dbReference type="ARBA" id="ARBA00022605"/>
    </source>
</evidence>
<dbReference type="CDD" id="cd01080">
    <property type="entry name" value="NAD_bind_m-THF_DH_Cyclohyd"/>
    <property type="match status" value="1"/>
</dbReference>
<dbReference type="InterPro" id="IPR020630">
    <property type="entry name" value="THF_DH/CycHdrlase_cat_dom"/>
</dbReference>
<dbReference type="STRING" id="1688.BCUN_0319"/>
<dbReference type="AlphaFoldDB" id="A0A087B474"/>
<comment type="catalytic activity">
    <reaction evidence="12">
        <text>(6R)-5,10-methenyltetrahydrofolate + H2O = (6R)-10-formyltetrahydrofolate + H(+)</text>
        <dbReference type="Rhea" id="RHEA:23700"/>
        <dbReference type="ChEBI" id="CHEBI:15377"/>
        <dbReference type="ChEBI" id="CHEBI:15378"/>
        <dbReference type="ChEBI" id="CHEBI:57455"/>
        <dbReference type="ChEBI" id="CHEBI:195366"/>
        <dbReference type="EC" id="3.5.4.9"/>
    </reaction>
</comment>
<dbReference type="eggNOG" id="COG0190">
    <property type="taxonomic scope" value="Bacteria"/>
</dbReference>
<dbReference type="Pfam" id="PF02882">
    <property type="entry name" value="THF_DHG_CYH_C"/>
    <property type="match status" value="1"/>
</dbReference>
<evidence type="ECO:0000256" key="1">
    <source>
        <dbReference type="ARBA" id="ARBA00004777"/>
    </source>
</evidence>
<dbReference type="UniPathway" id="UPA00193"/>
<evidence type="ECO:0000256" key="12">
    <source>
        <dbReference type="HAMAP-Rule" id="MF_01576"/>
    </source>
</evidence>
<comment type="subunit">
    <text evidence="2 12">Homodimer.</text>
</comment>
<evidence type="ECO:0000256" key="7">
    <source>
        <dbReference type="ARBA" id="ARBA00022857"/>
    </source>
</evidence>
<dbReference type="GO" id="GO:0000105">
    <property type="term" value="P:L-histidine biosynthetic process"/>
    <property type="evidence" value="ECO:0007669"/>
    <property type="project" value="UniProtKB-KW"/>
</dbReference>
<comment type="caution">
    <text evidence="12">Lacks conserved residue(s) required for the propagation of feature annotation.</text>
</comment>
<keyword evidence="6 12" id="KW-0378">Hydrolase</keyword>
<sequence length="307" mass="32753">MEAYRNVERVFQMAIILDGKGLAESVRRDLAQRVSRLRAMGVTPGLGTVLVGQDPGSMKYVAGKHRDCEQVGIASIRHELPADATQEEILDVVRALNADDACTGYIVQLPLPRGVDQHAVIDAIDPAKDADGMHPTNLGQLVLHVDGEPRTPLPCTPRGVLVLLRHYGIELDGADVCVLGRGITIGRTMGLMLGRRDVNATVTQCHTGTKDMVDYVRRADVVIAAVGRAGFVTPSMVGDDAVLVDVGVSRVADPDTGRMRVRGDVDPACHSKVRAYSPNPGGVGPMTRAMLLANVVEMAERKAGLSA</sequence>
<dbReference type="GO" id="GO:0009086">
    <property type="term" value="P:methionine biosynthetic process"/>
    <property type="evidence" value="ECO:0007669"/>
    <property type="project" value="UniProtKB-KW"/>
</dbReference>
<dbReference type="PRINTS" id="PR00085">
    <property type="entry name" value="THFDHDRGNASE"/>
</dbReference>
<organism evidence="15 16">
    <name type="scientific">Bifidobacterium cuniculi</name>
    <dbReference type="NCBI Taxonomy" id="1688"/>
    <lineage>
        <taxon>Bacteria</taxon>
        <taxon>Bacillati</taxon>
        <taxon>Actinomycetota</taxon>
        <taxon>Actinomycetes</taxon>
        <taxon>Bifidobacteriales</taxon>
        <taxon>Bifidobacteriaceae</taxon>
        <taxon>Bifidobacterium</taxon>
    </lineage>
</organism>
<dbReference type="NCBIfam" id="NF010789">
    <property type="entry name" value="PRK14193.1"/>
    <property type="match status" value="1"/>
</dbReference>
<dbReference type="SUPFAM" id="SSF53223">
    <property type="entry name" value="Aminoacid dehydrogenase-like, N-terminal domain"/>
    <property type="match status" value="1"/>
</dbReference>
<dbReference type="HAMAP" id="MF_01576">
    <property type="entry name" value="THF_DHG_CYH"/>
    <property type="match status" value="1"/>
</dbReference>
<dbReference type="GO" id="GO:0006164">
    <property type="term" value="P:purine nucleotide biosynthetic process"/>
    <property type="evidence" value="ECO:0007669"/>
    <property type="project" value="UniProtKB-KW"/>
</dbReference>
<feature type="binding site" evidence="12">
    <location>
        <position position="248"/>
    </location>
    <ligand>
        <name>NADP(+)</name>
        <dbReference type="ChEBI" id="CHEBI:58349"/>
    </ligand>
</feature>
<dbReference type="GO" id="GO:0004477">
    <property type="term" value="F:methenyltetrahydrofolate cyclohydrolase activity"/>
    <property type="evidence" value="ECO:0007669"/>
    <property type="project" value="UniProtKB-UniRule"/>
</dbReference>
<feature type="domain" description="Tetrahydrofolate dehydrogenase/cyclohydrolase catalytic" evidence="13">
    <location>
        <begin position="17"/>
        <end position="131"/>
    </location>
</feature>
<comment type="similarity">
    <text evidence="12">Belongs to the tetrahydrofolate dehydrogenase/cyclohydrolase family.</text>
</comment>
<evidence type="ECO:0000259" key="14">
    <source>
        <dbReference type="Pfam" id="PF02882"/>
    </source>
</evidence>
<keyword evidence="4 12" id="KW-0028">Amino-acid biosynthesis</keyword>
<feature type="domain" description="Tetrahydrofolate dehydrogenase/cyclohydrolase NAD(P)-binding" evidence="14">
    <location>
        <begin position="154"/>
        <end position="302"/>
    </location>
</feature>
<evidence type="ECO:0000256" key="2">
    <source>
        <dbReference type="ARBA" id="ARBA00011738"/>
    </source>
</evidence>
<evidence type="ECO:0000256" key="9">
    <source>
        <dbReference type="ARBA" id="ARBA00023102"/>
    </source>
</evidence>
<proteinExistence type="inferred from homology"/>
<dbReference type="EC" id="3.5.4.9" evidence="12"/>
<keyword evidence="3 12" id="KW-0554">One-carbon metabolism</keyword>
<comment type="caution">
    <text evidence="15">The sequence shown here is derived from an EMBL/GenBank/DDBJ whole genome shotgun (WGS) entry which is preliminary data.</text>
</comment>
<reference evidence="15 16" key="1">
    <citation type="submission" date="2014-03" db="EMBL/GenBank/DDBJ databases">
        <title>Genomics of Bifidobacteria.</title>
        <authorList>
            <person name="Ventura M."/>
            <person name="Milani C."/>
            <person name="Lugli G.A."/>
        </authorList>
    </citation>
    <scope>NUCLEOTIDE SEQUENCE [LARGE SCALE GENOMIC DNA]</scope>
    <source>
        <strain evidence="15 16">LMG 10738</strain>
    </source>
</reference>
<dbReference type="GO" id="GO:0004488">
    <property type="term" value="F:methylenetetrahydrofolate dehydrogenase (NADP+) activity"/>
    <property type="evidence" value="ECO:0007669"/>
    <property type="project" value="UniProtKB-UniRule"/>
</dbReference>
<dbReference type="Gene3D" id="3.40.50.720">
    <property type="entry name" value="NAD(P)-binding Rossmann-like Domain"/>
    <property type="match status" value="1"/>
</dbReference>
<comment type="function">
    <text evidence="12">Catalyzes the oxidation of 5,10-methylenetetrahydrofolate to 5,10-methenyltetrahydrofolate and then the hydrolysis of 5,10-methenyltetrahydrofolate to 10-formyltetrahydrofolate.</text>
</comment>
<accession>A0A087B474</accession>
<keyword evidence="7 12" id="KW-0521">NADP</keyword>
<evidence type="ECO:0000256" key="11">
    <source>
        <dbReference type="ARBA" id="ARBA00023268"/>
    </source>
</evidence>
<evidence type="ECO:0000259" key="13">
    <source>
        <dbReference type="Pfam" id="PF00763"/>
    </source>
</evidence>
<dbReference type="InterPro" id="IPR036291">
    <property type="entry name" value="NAD(P)-bd_dom_sf"/>
</dbReference>
<dbReference type="InterPro" id="IPR046346">
    <property type="entry name" value="Aminoacid_DH-like_N_sf"/>
</dbReference>
<dbReference type="InterPro" id="IPR000672">
    <property type="entry name" value="THF_DH/CycHdrlase"/>
</dbReference>
<comment type="catalytic activity">
    <reaction evidence="12">
        <text>(6R)-5,10-methylene-5,6,7,8-tetrahydrofolate + NADP(+) = (6R)-5,10-methenyltetrahydrofolate + NADPH</text>
        <dbReference type="Rhea" id="RHEA:22812"/>
        <dbReference type="ChEBI" id="CHEBI:15636"/>
        <dbReference type="ChEBI" id="CHEBI:57455"/>
        <dbReference type="ChEBI" id="CHEBI:57783"/>
        <dbReference type="ChEBI" id="CHEBI:58349"/>
        <dbReference type="EC" id="1.5.1.5"/>
    </reaction>
</comment>
<dbReference type="GO" id="GO:0035999">
    <property type="term" value="P:tetrahydrofolate interconversion"/>
    <property type="evidence" value="ECO:0007669"/>
    <property type="project" value="UniProtKB-UniRule"/>
</dbReference>
<evidence type="ECO:0000256" key="8">
    <source>
        <dbReference type="ARBA" id="ARBA00023002"/>
    </source>
</evidence>
<keyword evidence="11 12" id="KW-0511">Multifunctional enzyme</keyword>
<comment type="pathway">
    <text evidence="1 12">One-carbon metabolism; tetrahydrofolate interconversion.</text>
</comment>
<dbReference type="Proteomes" id="UP000029067">
    <property type="component" value="Unassembled WGS sequence"/>
</dbReference>
<keyword evidence="16" id="KW-1185">Reference proteome</keyword>